<sequence>MENVKLFGAAGDGIQDDTQAIQHAADQAAAADGEVYFPEGIYLTGTLFLRSGLHIRLSERAVLLGSPEIKSYSTKTHYNRYAGEHFLDRCLIYAEDAENIRISGGIIDGNGAAFYEEGNPDIVHPMLFRFLRCKNIRMNDLNIRMPAGWSTAFLECENIRISGISIISRHFNGDGLDFDSCRDVRVSDCMLDTSDDSLCIQNSVAERVSQNFVINNCIMRSRWAAVRIGLLNSGDIENVTISNCIFHDVLCSGLKIQAAEGGRIHNIMISSLLMKNVPRPVFVTSNYCRMGVLDDSPHDGERGIDGVYFKNIVIESDHTMKSDPAAGFIVLGTGKRKIKNIRFDDITYHAPGGWKDIPDSIPELEGKRPEYFSIGQISASAFYAAHIEGLHLERFTYSFTEKDARPPIVFNDVQVV</sequence>
<dbReference type="Proteomes" id="UP000245845">
    <property type="component" value="Unassembled WGS sequence"/>
</dbReference>
<evidence type="ECO:0000313" key="6">
    <source>
        <dbReference type="EMBL" id="PWJ28961.1"/>
    </source>
</evidence>
<dbReference type="InterPro" id="IPR051801">
    <property type="entry name" value="GH28_Enzymes"/>
</dbReference>
<reference evidence="6 7" key="1">
    <citation type="submission" date="2018-05" db="EMBL/GenBank/DDBJ databases">
        <title>The Hungate 1000. A catalogue of reference genomes from the rumen microbiome.</title>
        <authorList>
            <person name="Kelly W."/>
        </authorList>
    </citation>
    <scope>NUCLEOTIDE SEQUENCE [LARGE SCALE GENOMIC DNA]</scope>
    <source>
        <strain evidence="6 7">NLAE-zl-C242</strain>
    </source>
</reference>
<evidence type="ECO:0000259" key="5">
    <source>
        <dbReference type="Pfam" id="PF12708"/>
    </source>
</evidence>
<dbReference type="OrthoDB" id="9795222at2"/>
<dbReference type="SUPFAM" id="SSF51126">
    <property type="entry name" value="Pectin lyase-like"/>
    <property type="match status" value="1"/>
</dbReference>
<keyword evidence="3 4" id="KW-0326">Glycosidase</keyword>
<gene>
    <name evidence="6" type="ORF">A8806_107109</name>
</gene>
<keyword evidence="7" id="KW-1185">Reference proteome</keyword>
<dbReference type="InterPro" id="IPR012334">
    <property type="entry name" value="Pectin_lyas_fold"/>
</dbReference>
<evidence type="ECO:0000256" key="4">
    <source>
        <dbReference type="RuleBase" id="RU361169"/>
    </source>
</evidence>
<comment type="similarity">
    <text evidence="1 4">Belongs to the glycosyl hydrolase 28 family.</text>
</comment>
<dbReference type="InterPro" id="IPR024535">
    <property type="entry name" value="RHGA/B-epi-like_pectate_lyase"/>
</dbReference>
<dbReference type="InterPro" id="IPR000743">
    <property type="entry name" value="Glyco_hydro_28"/>
</dbReference>
<dbReference type="InterPro" id="IPR011050">
    <property type="entry name" value="Pectin_lyase_fold/virulence"/>
</dbReference>
<dbReference type="EMBL" id="QGDL01000007">
    <property type="protein sequence ID" value="PWJ28961.1"/>
    <property type="molecule type" value="Genomic_DNA"/>
</dbReference>
<dbReference type="AlphaFoldDB" id="A0A2Y9CA44"/>
<evidence type="ECO:0000313" key="7">
    <source>
        <dbReference type="Proteomes" id="UP000245845"/>
    </source>
</evidence>
<dbReference type="PANTHER" id="PTHR31339">
    <property type="entry name" value="PECTIN LYASE-RELATED"/>
    <property type="match status" value="1"/>
</dbReference>
<dbReference type="RefSeq" id="WP_109731501.1">
    <property type="nucleotide sequence ID" value="NZ_BAAACK010000011.1"/>
</dbReference>
<feature type="domain" description="Rhamnogalacturonase A/B/Epimerase-like pectate lyase" evidence="5">
    <location>
        <begin position="3"/>
        <end position="67"/>
    </location>
</feature>
<protein>
    <submittedName>
        <fullName evidence="6">Glycosyl hydrolase family 28</fullName>
    </submittedName>
</protein>
<accession>A0A2Y9CA44</accession>
<proteinExistence type="inferred from homology"/>
<dbReference type="PANTHER" id="PTHR31339:SF9">
    <property type="entry name" value="PLASMIN AND FIBRONECTIN-BINDING PROTEIN A"/>
    <property type="match status" value="1"/>
</dbReference>
<comment type="caution">
    <text evidence="6">The sequence shown here is derived from an EMBL/GenBank/DDBJ whole genome shotgun (WGS) entry which is preliminary data.</text>
</comment>
<evidence type="ECO:0000256" key="1">
    <source>
        <dbReference type="ARBA" id="ARBA00008834"/>
    </source>
</evidence>
<organism evidence="6 7">
    <name type="scientific">Faecalicatena orotica</name>
    <dbReference type="NCBI Taxonomy" id="1544"/>
    <lineage>
        <taxon>Bacteria</taxon>
        <taxon>Bacillati</taxon>
        <taxon>Bacillota</taxon>
        <taxon>Clostridia</taxon>
        <taxon>Lachnospirales</taxon>
        <taxon>Lachnospiraceae</taxon>
        <taxon>Faecalicatena</taxon>
    </lineage>
</organism>
<evidence type="ECO:0000256" key="2">
    <source>
        <dbReference type="ARBA" id="ARBA00022801"/>
    </source>
</evidence>
<dbReference type="Gene3D" id="2.160.20.10">
    <property type="entry name" value="Single-stranded right-handed beta-helix, Pectin lyase-like"/>
    <property type="match status" value="1"/>
</dbReference>
<dbReference type="Pfam" id="PF00295">
    <property type="entry name" value="Glyco_hydro_28"/>
    <property type="match status" value="1"/>
</dbReference>
<dbReference type="Pfam" id="PF12708">
    <property type="entry name" value="Pect-lyase_RHGA_epim"/>
    <property type="match status" value="1"/>
</dbReference>
<dbReference type="GO" id="GO:0005975">
    <property type="term" value="P:carbohydrate metabolic process"/>
    <property type="evidence" value="ECO:0007669"/>
    <property type="project" value="InterPro"/>
</dbReference>
<dbReference type="GO" id="GO:0004650">
    <property type="term" value="F:polygalacturonase activity"/>
    <property type="evidence" value="ECO:0007669"/>
    <property type="project" value="InterPro"/>
</dbReference>
<evidence type="ECO:0000256" key="3">
    <source>
        <dbReference type="ARBA" id="ARBA00023295"/>
    </source>
</evidence>
<name>A0A2Y9CA44_9FIRM</name>
<keyword evidence="2 4" id="KW-0378">Hydrolase</keyword>